<evidence type="ECO:0000313" key="3">
    <source>
        <dbReference type="EMBL" id="VAW82903.1"/>
    </source>
</evidence>
<dbReference type="GO" id="GO:0006281">
    <property type="term" value="P:DNA repair"/>
    <property type="evidence" value="ECO:0007669"/>
    <property type="project" value="InterPro"/>
</dbReference>
<dbReference type="SUPFAM" id="SSF56672">
    <property type="entry name" value="DNA/RNA polymerases"/>
    <property type="match status" value="1"/>
</dbReference>
<reference evidence="3" key="1">
    <citation type="submission" date="2018-06" db="EMBL/GenBank/DDBJ databases">
        <authorList>
            <person name="Zhirakovskaya E."/>
        </authorList>
    </citation>
    <scope>NUCLEOTIDE SEQUENCE</scope>
</reference>
<organism evidence="3">
    <name type="scientific">hydrothermal vent metagenome</name>
    <dbReference type="NCBI Taxonomy" id="652676"/>
    <lineage>
        <taxon>unclassified sequences</taxon>
        <taxon>metagenomes</taxon>
        <taxon>ecological metagenomes</taxon>
    </lineage>
</organism>
<dbReference type="PANTHER" id="PTHR35369">
    <property type="entry name" value="BLR3025 PROTEIN-RELATED"/>
    <property type="match status" value="1"/>
</dbReference>
<dbReference type="InterPro" id="IPR050356">
    <property type="entry name" value="SulA_CellDiv_inhibitor"/>
</dbReference>
<evidence type="ECO:0000256" key="1">
    <source>
        <dbReference type="ARBA" id="ARBA00022763"/>
    </source>
</evidence>
<dbReference type="CDD" id="cd03468">
    <property type="entry name" value="PolY_like"/>
    <property type="match status" value="1"/>
</dbReference>
<keyword evidence="1" id="KW-0227">DNA damage</keyword>
<sequence length="592" mass="67959">MKSLKSKFRKDGQVLLSLVETTISKNVHADELEKTARAKREKKANKIRSNYDQIQDLQTVQLASQTLFNINDITTDQNVDTDDSLWLCIYLPQLSIDIKQDIKQDLTCDEQHRVTYQEQKGQCMVYRMTEAVADCGVSVGMSLDAARILCPEITALLRDEKAEGQHIQKLADWAYRYSSYLSIINNDTLILEIGSSTRLFKGLKTLCELIAAQLSLEWKLDYRLAVTPTPLASMTLAQQIYDREDIPIVLQKNSLRSVLGKLPISSLLGHADFKQASSTRKAKSGAFTLKDINSLKSMGINNLNDLWRLPQEGLLTRFGIEAIHYLERLLGKQINAIKLYEPAMHFSTEWELPLAANSNTIILQTLSQLLDQLVAYLTVNDVGTDEIKIGLIHDIEKQSEVYVNIRLRQYSRDKKHIFSLIEERFNRVTLKAPVVKVNLTTVNIEAYNAASQDLFEYDAQDSATGQDDNSWKILLEQFNARLGENKIASICTMADHRPERAWSYQQEGKRINYNKGNCLLRPMWLLAEAIRVVSYQAQFELLHGPERIENGWWDEDDIRRDYYIARDKAGVRLWVYCDLKHKDRWYVHGLFA</sequence>
<dbReference type="AlphaFoldDB" id="A0A3B0Z3Q6"/>
<dbReference type="InterPro" id="IPR043502">
    <property type="entry name" value="DNA/RNA_pol_sf"/>
</dbReference>
<dbReference type="PANTHER" id="PTHR35369:SF2">
    <property type="entry name" value="BLR3025 PROTEIN"/>
    <property type="match status" value="1"/>
</dbReference>
<accession>A0A3B0Z3Q6</accession>
<gene>
    <name evidence="3" type="ORF">MNBD_GAMMA12-1907</name>
</gene>
<dbReference type="EMBL" id="UOFL01000256">
    <property type="protein sequence ID" value="VAW82903.1"/>
    <property type="molecule type" value="Genomic_DNA"/>
</dbReference>
<name>A0A3B0Z3Q6_9ZZZZ</name>
<proteinExistence type="predicted"/>
<dbReference type="Pfam" id="PF00817">
    <property type="entry name" value="IMS"/>
    <property type="match status" value="1"/>
</dbReference>
<feature type="domain" description="UmuC" evidence="2">
    <location>
        <begin position="119"/>
        <end position="233"/>
    </location>
</feature>
<dbReference type="InterPro" id="IPR001126">
    <property type="entry name" value="UmuC"/>
</dbReference>
<evidence type="ECO:0000259" key="2">
    <source>
        <dbReference type="Pfam" id="PF00817"/>
    </source>
</evidence>
<protein>
    <recommendedName>
        <fullName evidence="2">UmuC domain-containing protein</fullName>
    </recommendedName>
</protein>